<protein>
    <submittedName>
        <fullName evidence="7 8">GTPase IMAP family member 4-like</fullName>
    </submittedName>
</protein>
<dbReference type="Gene3D" id="3.40.50.300">
    <property type="entry name" value="P-loop containing nucleotide triphosphate hydrolases"/>
    <property type="match status" value="1"/>
</dbReference>
<keyword evidence="2" id="KW-0547">Nucleotide-binding</keyword>
<dbReference type="CDD" id="cd01852">
    <property type="entry name" value="AIG1"/>
    <property type="match status" value="1"/>
</dbReference>
<accession>A0A3Q0HPB2</accession>
<keyword evidence="6" id="KW-1185">Reference proteome</keyword>
<dbReference type="InterPro" id="IPR027417">
    <property type="entry name" value="P-loop_NTPase"/>
</dbReference>
<evidence type="ECO:0000256" key="1">
    <source>
        <dbReference type="ARBA" id="ARBA00008535"/>
    </source>
</evidence>
<dbReference type="SUPFAM" id="SSF52540">
    <property type="entry name" value="P-loop containing nucleoside triphosphate hydrolases"/>
    <property type="match status" value="1"/>
</dbReference>
<evidence type="ECO:0000256" key="3">
    <source>
        <dbReference type="ARBA" id="ARBA00023134"/>
    </source>
</evidence>
<feature type="compositionally biased region" description="Basic and acidic residues" evidence="4">
    <location>
        <begin position="10"/>
        <end position="20"/>
    </location>
</feature>
<dbReference type="PROSITE" id="PS51720">
    <property type="entry name" value="G_AIG1"/>
    <property type="match status" value="1"/>
</dbReference>
<dbReference type="GO" id="GO:0005525">
    <property type="term" value="F:GTP binding"/>
    <property type="evidence" value="ECO:0007669"/>
    <property type="project" value="UniProtKB-KW"/>
</dbReference>
<evidence type="ECO:0000313" key="6">
    <source>
        <dbReference type="Proteomes" id="UP000189705"/>
    </source>
</evidence>
<dbReference type="AlphaFoldDB" id="A0A3Q0HPB2"/>
<dbReference type="STRING" id="38654.A0A3Q0HPB2"/>
<dbReference type="PANTHER" id="PTHR10903">
    <property type="entry name" value="GTPASE, IMAP FAMILY MEMBER-RELATED"/>
    <property type="match status" value="1"/>
</dbReference>
<feature type="domain" description="AIG1-type G" evidence="5">
    <location>
        <begin position="59"/>
        <end position="262"/>
    </location>
</feature>
<dbReference type="InterPro" id="IPR006703">
    <property type="entry name" value="G_AIG1"/>
</dbReference>
<keyword evidence="3" id="KW-0342">GTP-binding</keyword>
<proteinExistence type="inferred from homology"/>
<dbReference type="KEGG" id="asn:102371600"/>
<evidence type="ECO:0000256" key="2">
    <source>
        <dbReference type="ARBA" id="ARBA00022741"/>
    </source>
</evidence>
<feature type="region of interest" description="Disordered" evidence="4">
    <location>
        <begin position="277"/>
        <end position="313"/>
    </location>
</feature>
<evidence type="ECO:0000259" key="5">
    <source>
        <dbReference type="PROSITE" id="PS51720"/>
    </source>
</evidence>
<feature type="compositionally biased region" description="Low complexity" evidence="4">
    <location>
        <begin position="47"/>
        <end position="59"/>
    </location>
</feature>
<dbReference type="RefSeq" id="XP_025072343.1">
    <property type="nucleotide sequence ID" value="XM_025216558.1"/>
</dbReference>
<evidence type="ECO:0000313" key="7">
    <source>
        <dbReference type="RefSeq" id="XP_025072342.1"/>
    </source>
</evidence>
<comment type="similarity">
    <text evidence="1">Belongs to the TRAFAC class TrmE-Era-EngA-EngB-Septin-like GTPase superfamily. AIG1/Toc34/Toc159-like paraseptin GTPase family. IAN subfamily.</text>
</comment>
<dbReference type="Pfam" id="PF04548">
    <property type="entry name" value="AIG1"/>
    <property type="match status" value="1"/>
</dbReference>
<dbReference type="RefSeq" id="XP_025072342.1">
    <property type="nucleotide sequence ID" value="XM_025216557.1"/>
</dbReference>
<dbReference type="Proteomes" id="UP000189705">
    <property type="component" value="Unplaced"/>
</dbReference>
<evidence type="ECO:0000256" key="4">
    <source>
        <dbReference type="SAM" id="MobiDB-lite"/>
    </source>
</evidence>
<organism evidence="6 8">
    <name type="scientific">Alligator sinensis</name>
    <name type="common">Chinese alligator</name>
    <dbReference type="NCBI Taxonomy" id="38654"/>
    <lineage>
        <taxon>Eukaryota</taxon>
        <taxon>Metazoa</taxon>
        <taxon>Chordata</taxon>
        <taxon>Craniata</taxon>
        <taxon>Vertebrata</taxon>
        <taxon>Euteleostomi</taxon>
        <taxon>Archelosauria</taxon>
        <taxon>Archosauria</taxon>
        <taxon>Crocodylia</taxon>
        <taxon>Alligatoridae</taxon>
        <taxon>Alligatorinae</taxon>
        <taxon>Alligator</taxon>
    </lineage>
</organism>
<evidence type="ECO:0000313" key="8">
    <source>
        <dbReference type="RefSeq" id="XP_025072343.1"/>
    </source>
</evidence>
<reference evidence="7 8" key="1">
    <citation type="submission" date="2025-04" db="UniProtKB">
        <authorList>
            <consortium name="RefSeq"/>
        </authorList>
    </citation>
    <scope>IDENTIFICATION</scope>
</reference>
<dbReference type="PANTHER" id="PTHR10903:SF170">
    <property type="entry name" value="GTPASE IMAP FAMILY MEMBER 7"/>
    <property type="match status" value="1"/>
</dbReference>
<sequence length="347" mass="39285">MGAKSSSQKKTQEKAKDRNRGSWISSSHPHGLDAQTRMSSPPHPQVSSGPGPGSHCPGTSELRIVLVGRTGCGKSATGNSILGETCFESKIAAQSVTKQCTKKQRDWNGRSLVLVDTPGLFDTKIPLLETMQEIGRCVVVSSPGPHAIVLVMQLGRFTALEKATVARIQDIFGKEAIHYIIFLFTRKDDLEDETLEGYLKKLEDKDLEELMAKCGTRYCAFNNKAKEEEQKDQVSELVGIIDRMVQQNRGSHYTNEMYKYAERKLAESIEELKRAHAEKVEREKQEKRSQYDQKHKTVETEETEEIKKGHQESLRNLREEAEKDDSLIQLILIQFANIFSKIKTWFK</sequence>
<gene>
    <name evidence="7 8" type="primary">LOC102371600</name>
</gene>
<name>A0A3Q0HPB2_ALLSI</name>
<dbReference type="GeneID" id="102371600"/>
<dbReference type="FunFam" id="3.40.50.300:FF:000366">
    <property type="entry name" value="GTPase, IMAP family member 2"/>
    <property type="match status" value="1"/>
</dbReference>
<dbReference type="InterPro" id="IPR045058">
    <property type="entry name" value="GIMA/IAN/Toc"/>
</dbReference>
<feature type="region of interest" description="Disordered" evidence="4">
    <location>
        <begin position="1"/>
        <end position="59"/>
    </location>
</feature>